<keyword evidence="3" id="KW-1185">Reference proteome</keyword>
<sequence>MVVLGCGDYGYQFGKIEFVIAENTVNPVLFVDEYETTDLIVSRTFPKNLGAAGFNLKKEVCEIITVQQEVVAEFEVLVYLNWQRELLFIRETATPTSSSQIPDTTHILAAEFPAPDDSGVSTQHTDYQEPSTSFNSHSAPSSNPLSTSINTSSTKTVAVATNDPSTDFFQVLSNHRRKTRRIWRFRRHQYHRQKFPGVQ</sequence>
<proteinExistence type="predicted"/>
<name>E9GRK9_DAPPU</name>
<dbReference type="HOGENOM" id="CLU_1373479_0_0_1"/>
<dbReference type="Proteomes" id="UP000000305">
    <property type="component" value="Unassembled WGS sequence"/>
</dbReference>
<evidence type="ECO:0000313" key="3">
    <source>
        <dbReference type="Proteomes" id="UP000000305"/>
    </source>
</evidence>
<feature type="region of interest" description="Disordered" evidence="1">
    <location>
        <begin position="113"/>
        <end position="150"/>
    </location>
</feature>
<accession>E9GRK9</accession>
<protein>
    <submittedName>
        <fullName evidence="2">Uncharacterized protein</fullName>
    </submittedName>
</protein>
<organism evidence="2 3">
    <name type="scientific">Daphnia pulex</name>
    <name type="common">Water flea</name>
    <dbReference type="NCBI Taxonomy" id="6669"/>
    <lineage>
        <taxon>Eukaryota</taxon>
        <taxon>Metazoa</taxon>
        <taxon>Ecdysozoa</taxon>
        <taxon>Arthropoda</taxon>
        <taxon>Crustacea</taxon>
        <taxon>Branchiopoda</taxon>
        <taxon>Diplostraca</taxon>
        <taxon>Cladocera</taxon>
        <taxon>Anomopoda</taxon>
        <taxon>Daphniidae</taxon>
        <taxon>Daphnia</taxon>
    </lineage>
</organism>
<evidence type="ECO:0000313" key="2">
    <source>
        <dbReference type="EMBL" id="EFX77896.1"/>
    </source>
</evidence>
<dbReference type="EMBL" id="GL732560">
    <property type="protein sequence ID" value="EFX77896.1"/>
    <property type="molecule type" value="Genomic_DNA"/>
</dbReference>
<dbReference type="InParanoid" id="E9GRK9"/>
<dbReference type="AlphaFoldDB" id="E9GRK9"/>
<dbReference type="KEGG" id="dpx:DAPPUDRAFT_320971"/>
<reference evidence="2 3" key="1">
    <citation type="journal article" date="2011" name="Science">
        <title>The ecoresponsive genome of Daphnia pulex.</title>
        <authorList>
            <person name="Colbourne J.K."/>
            <person name="Pfrender M.E."/>
            <person name="Gilbert D."/>
            <person name="Thomas W.K."/>
            <person name="Tucker A."/>
            <person name="Oakley T.H."/>
            <person name="Tokishita S."/>
            <person name="Aerts A."/>
            <person name="Arnold G.J."/>
            <person name="Basu M.K."/>
            <person name="Bauer D.J."/>
            <person name="Caceres C.E."/>
            <person name="Carmel L."/>
            <person name="Casola C."/>
            <person name="Choi J.H."/>
            <person name="Detter J.C."/>
            <person name="Dong Q."/>
            <person name="Dusheyko S."/>
            <person name="Eads B.D."/>
            <person name="Frohlich T."/>
            <person name="Geiler-Samerotte K.A."/>
            <person name="Gerlach D."/>
            <person name="Hatcher P."/>
            <person name="Jogdeo S."/>
            <person name="Krijgsveld J."/>
            <person name="Kriventseva E.V."/>
            <person name="Kultz D."/>
            <person name="Laforsch C."/>
            <person name="Lindquist E."/>
            <person name="Lopez J."/>
            <person name="Manak J.R."/>
            <person name="Muller J."/>
            <person name="Pangilinan J."/>
            <person name="Patwardhan R.P."/>
            <person name="Pitluck S."/>
            <person name="Pritham E.J."/>
            <person name="Rechtsteiner A."/>
            <person name="Rho M."/>
            <person name="Rogozin I.B."/>
            <person name="Sakarya O."/>
            <person name="Salamov A."/>
            <person name="Schaack S."/>
            <person name="Shapiro H."/>
            <person name="Shiga Y."/>
            <person name="Skalitzky C."/>
            <person name="Smith Z."/>
            <person name="Souvorov A."/>
            <person name="Sung W."/>
            <person name="Tang Z."/>
            <person name="Tsuchiya D."/>
            <person name="Tu H."/>
            <person name="Vos H."/>
            <person name="Wang M."/>
            <person name="Wolf Y.I."/>
            <person name="Yamagata H."/>
            <person name="Yamada T."/>
            <person name="Ye Y."/>
            <person name="Shaw J.R."/>
            <person name="Andrews J."/>
            <person name="Crease T.J."/>
            <person name="Tang H."/>
            <person name="Lucas S.M."/>
            <person name="Robertson H.M."/>
            <person name="Bork P."/>
            <person name="Koonin E.V."/>
            <person name="Zdobnov E.M."/>
            <person name="Grigoriev I.V."/>
            <person name="Lynch M."/>
            <person name="Boore J.L."/>
        </authorList>
    </citation>
    <scope>NUCLEOTIDE SEQUENCE [LARGE SCALE GENOMIC DNA]</scope>
</reference>
<gene>
    <name evidence="2" type="ORF">DAPPUDRAFT_320971</name>
</gene>
<evidence type="ECO:0000256" key="1">
    <source>
        <dbReference type="SAM" id="MobiDB-lite"/>
    </source>
</evidence>
<feature type="compositionally biased region" description="Polar residues" evidence="1">
    <location>
        <begin position="119"/>
        <end position="150"/>
    </location>
</feature>